<dbReference type="EMBL" id="CP119078">
    <property type="protein sequence ID" value="WED44034.1"/>
    <property type="molecule type" value="Genomic_DNA"/>
</dbReference>
<proteinExistence type="predicted"/>
<evidence type="ECO:0000313" key="2">
    <source>
        <dbReference type="Proteomes" id="UP001222087"/>
    </source>
</evidence>
<dbReference type="Proteomes" id="UP001222087">
    <property type="component" value="Chromosome"/>
</dbReference>
<dbReference type="RefSeq" id="WP_275089850.1">
    <property type="nucleotide sequence ID" value="NZ_CP119078.1"/>
</dbReference>
<dbReference type="InterPro" id="IPR038346">
    <property type="entry name" value="DrrA_PI4P-bd_sf"/>
</dbReference>
<protein>
    <submittedName>
        <fullName evidence="1">Uncharacterized protein</fullName>
    </submittedName>
</protein>
<sequence>MRYEIAEIQRFSREVEMACGRTGVPAIFPQSTWKENKNFVESALKELVNTESSESILMRFEKYAQAVNTAAKWLAQSPKSKEKEIDQKVPFFTEHMRHLQQGAKQLLPDAEMTLPTVIYEESDQNSPAVTAFFTSEVFRKLDSYKNYLKNDRRSHFFGRLDMHGAKYAILDALINDLKAQKSMEGVRKVFQDFYKQYDSTGKQTRYDVINTGQDILTYILGLFGLKKTTSADFLNNLNQYAEDTNEFSLGSSNPVESFFTKLFN</sequence>
<keyword evidence="2" id="KW-1185">Reference proteome</keyword>
<organism evidence="1 2">
    <name type="scientific">Legionella cardiaca</name>
    <dbReference type="NCBI Taxonomy" id="1071983"/>
    <lineage>
        <taxon>Bacteria</taxon>
        <taxon>Pseudomonadati</taxon>
        <taxon>Pseudomonadota</taxon>
        <taxon>Gammaproteobacteria</taxon>
        <taxon>Legionellales</taxon>
        <taxon>Legionellaceae</taxon>
        <taxon>Legionella</taxon>
    </lineage>
</organism>
<dbReference type="Gene3D" id="1.20.1280.280">
    <property type="match status" value="1"/>
</dbReference>
<accession>A0ABY8AWB6</accession>
<evidence type="ECO:0000313" key="1">
    <source>
        <dbReference type="EMBL" id="WED44034.1"/>
    </source>
</evidence>
<reference evidence="1 2" key="1">
    <citation type="submission" date="2023-02" db="EMBL/GenBank/DDBJ databases">
        <title>Genome Sequence of L. cardiaca H63T.</title>
        <authorList>
            <person name="Lopez A.E."/>
            <person name="Cianciotto N.P."/>
        </authorList>
    </citation>
    <scope>NUCLEOTIDE SEQUENCE [LARGE SCALE GENOMIC DNA]</scope>
    <source>
        <strain evidence="1 2">H63</strain>
    </source>
</reference>
<name>A0ABY8AWB6_9GAMM</name>
<gene>
    <name evidence="1" type="ORF">PXX05_04405</name>
</gene>